<dbReference type="GO" id="GO:0003682">
    <property type="term" value="F:chromatin binding"/>
    <property type="evidence" value="ECO:0000318"/>
    <property type="project" value="GO_Central"/>
</dbReference>
<protein>
    <recommendedName>
        <fullName evidence="5">TSL-kinase interacting protein 1</fullName>
    </recommendedName>
</protein>
<dbReference type="Proteomes" id="UP000008810">
    <property type="component" value="Chromosome 2"/>
</dbReference>
<dbReference type="GO" id="GO:0007389">
    <property type="term" value="P:pattern specification process"/>
    <property type="evidence" value="ECO:0000318"/>
    <property type="project" value="GO_Central"/>
</dbReference>
<reference evidence="2" key="2">
    <citation type="submission" date="2017-06" db="EMBL/GenBank/DDBJ databases">
        <title>WGS assembly of Brachypodium distachyon.</title>
        <authorList>
            <consortium name="The International Brachypodium Initiative"/>
            <person name="Lucas S."/>
            <person name="Harmon-Smith M."/>
            <person name="Lail K."/>
            <person name="Tice H."/>
            <person name="Grimwood J."/>
            <person name="Bruce D."/>
            <person name="Barry K."/>
            <person name="Shu S."/>
            <person name="Lindquist E."/>
            <person name="Wang M."/>
            <person name="Pitluck S."/>
            <person name="Vogel J.P."/>
            <person name="Garvin D.F."/>
            <person name="Mockler T.C."/>
            <person name="Schmutz J."/>
            <person name="Rokhsar D."/>
            <person name="Bevan M.W."/>
        </authorList>
    </citation>
    <scope>NUCLEOTIDE SEQUENCE</scope>
    <source>
        <strain evidence="2">Bd21</strain>
    </source>
</reference>
<evidence type="ECO:0000313" key="2">
    <source>
        <dbReference type="EMBL" id="PNT70089.1"/>
    </source>
</evidence>
<organism evidence="2">
    <name type="scientific">Brachypodium distachyon</name>
    <name type="common">Purple false brome</name>
    <name type="synonym">Trachynia distachya</name>
    <dbReference type="NCBI Taxonomy" id="15368"/>
    <lineage>
        <taxon>Eukaryota</taxon>
        <taxon>Viridiplantae</taxon>
        <taxon>Streptophyta</taxon>
        <taxon>Embryophyta</taxon>
        <taxon>Tracheophyta</taxon>
        <taxon>Spermatophyta</taxon>
        <taxon>Magnoliopsida</taxon>
        <taxon>Liliopsida</taxon>
        <taxon>Poales</taxon>
        <taxon>Poaceae</taxon>
        <taxon>BOP clade</taxon>
        <taxon>Pooideae</taxon>
        <taxon>Stipodae</taxon>
        <taxon>Brachypodieae</taxon>
        <taxon>Brachypodium</taxon>
    </lineage>
</organism>
<proteinExistence type="predicted"/>
<evidence type="ECO:0008006" key="5">
    <source>
        <dbReference type="Google" id="ProtNLM"/>
    </source>
</evidence>
<dbReference type="Gramene" id="PNT70089">
    <property type="protein sequence ID" value="PNT70089"/>
    <property type="gene ID" value="BRADI_2g05218v3"/>
</dbReference>
<evidence type="ECO:0000313" key="3">
    <source>
        <dbReference type="EnsemblPlants" id="PNT70089"/>
    </source>
</evidence>
<evidence type="ECO:0000256" key="1">
    <source>
        <dbReference type="SAM" id="MobiDB-lite"/>
    </source>
</evidence>
<sequence length="650" mass="70133">MDARHQSSASEPSFVSFHGGRALPPSSRTGGGRGGKISPIFRPLVPFFSSGPRLPGAPLLVPQHTPRRGASPAWVASGDRPLRPSSSSSRERRHPSLPIPLPGAADPASSPPPKIMKSPQQCRKPTDTDAKVKLGGNTMHCLKPGKYTNKSSGNVGEKCRKTAGQSCNGSKITLKGSSVMEAPFSNLANLCAQPPHHSGKMKLQFFPIDESIQKVLQQEKHNPYLELTLAPRKKMSSIVQHLNTKWGSSPCAKGELMLFPYNARLGNLAGSEKWTLNDSCTAADVYAAVGSPTTFRLRYGWFEPNFKQQSSRSSSASLHSAEKSIDDKPLDLVFSEQKQTVGLSQFPTKFAGPSVECNTEQSIVDNQSKVTPLSWIDCISNISFGALLSEALPSQDSKQPSVQNNSILQQIPATCDSFDAAIASLIARQQVSSQPKVTNPSLWDAEETCHAFPSRSQNSVKTSCSAPGNSTANTSSVLRSIPESDTDGDQLYSSEGRKEEPSPQIPVLDNGENMKPDVSMGVFGLRPDVCWPGLRGSACECLLGVRAGQLPHERAPRTAWVCLGGEQGQCKRRGLAERRTWEGGGGREGRHAREGGGGRAGQPCLVRQVATPRETWSSPPLEVSSTRLAYAIRSLLPSPWTGASWRSRRR</sequence>
<accession>A0A2K2D733</accession>
<dbReference type="EMBL" id="CM000881">
    <property type="protein sequence ID" value="PNT70089.1"/>
    <property type="molecule type" value="Genomic_DNA"/>
</dbReference>
<reference evidence="3" key="3">
    <citation type="submission" date="2018-08" db="UniProtKB">
        <authorList>
            <consortium name="EnsemblPlants"/>
        </authorList>
    </citation>
    <scope>IDENTIFICATION</scope>
    <source>
        <strain evidence="3">cv. Bd21</strain>
    </source>
</reference>
<feature type="compositionally biased region" description="Basic and acidic residues" evidence="1">
    <location>
        <begin position="580"/>
        <end position="596"/>
    </location>
</feature>
<feature type="region of interest" description="Disordered" evidence="1">
    <location>
        <begin position="454"/>
        <end position="513"/>
    </location>
</feature>
<dbReference type="EnsemblPlants" id="PNT70089">
    <property type="protein sequence ID" value="PNT70089"/>
    <property type="gene ID" value="BRADI_2g05218v3"/>
</dbReference>
<feature type="region of interest" description="Disordered" evidence="1">
    <location>
        <begin position="580"/>
        <end position="603"/>
    </location>
</feature>
<dbReference type="OrthoDB" id="745018at2759"/>
<feature type="compositionally biased region" description="Polar residues" evidence="1">
    <location>
        <begin position="1"/>
        <end position="13"/>
    </location>
</feature>
<dbReference type="STRING" id="15368.A0A2K2D733"/>
<dbReference type="InterPro" id="IPR055315">
    <property type="entry name" value="Cramped-like"/>
</dbReference>
<dbReference type="PANTHER" id="PTHR21677:SF5">
    <property type="entry name" value="OS01G0182400 PROTEIN"/>
    <property type="match status" value="1"/>
</dbReference>
<evidence type="ECO:0000313" key="4">
    <source>
        <dbReference type="Proteomes" id="UP000008810"/>
    </source>
</evidence>
<name>A0A2K2D733_BRADI</name>
<feature type="region of interest" description="Disordered" evidence="1">
    <location>
        <begin position="1"/>
        <end position="127"/>
    </location>
</feature>
<dbReference type="PANTHER" id="PTHR21677">
    <property type="entry name" value="CRAMPED PROTEIN"/>
    <property type="match status" value="1"/>
</dbReference>
<dbReference type="GO" id="GO:0005634">
    <property type="term" value="C:nucleus"/>
    <property type="evidence" value="ECO:0000318"/>
    <property type="project" value="GO_Central"/>
</dbReference>
<reference evidence="2 3" key="1">
    <citation type="journal article" date="2010" name="Nature">
        <title>Genome sequencing and analysis of the model grass Brachypodium distachyon.</title>
        <authorList>
            <consortium name="International Brachypodium Initiative"/>
        </authorList>
    </citation>
    <scope>NUCLEOTIDE SEQUENCE [LARGE SCALE GENOMIC DNA]</scope>
    <source>
        <strain evidence="2">Bd21</strain>
        <strain evidence="3">cv. Bd21</strain>
    </source>
</reference>
<keyword evidence="4" id="KW-1185">Reference proteome</keyword>
<dbReference type="ExpressionAtlas" id="A0A2K2D733">
    <property type="expression patterns" value="baseline"/>
</dbReference>
<dbReference type="AlphaFoldDB" id="A0A2K2D733"/>
<gene>
    <name evidence="3" type="primary">LOC100845372</name>
    <name evidence="2" type="ORF">BRADI_2g05218v3</name>
</gene>
<feature type="compositionally biased region" description="Polar residues" evidence="1">
    <location>
        <begin position="454"/>
        <end position="478"/>
    </location>
</feature>